<comment type="caution">
    <text evidence="2">The sequence shown here is derived from an EMBL/GenBank/DDBJ whole genome shotgun (WGS) entry which is preliminary data.</text>
</comment>
<feature type="region of interest" description="Disordered" evidence="1">
    <location>
        <begin position="1"/>
        <end position="20"/>
    </location>
</feature>
<keyword evidence="3" id="KW-1185">Reference proteome</keyword>
<proteinExistence type="predicted"/>
<dbReference type="Proteomes" id="UP000319160">
    <property type="component" value="Unassembled WGS sequence"/>
</dbReference>
<evidence type="ECO:0000256" key="1">
    <source>
        <dbReference type="SAM" id="MobiDB-lite"/>
    </source>
</evidence>
<evidence type="ECO:0000313" key="2">
    <source>
        <dbReference type="EMBL" id="TRX96878.1"/>
    </source>
</evidence>
<gene>
    <name evidence="2" type="ORF">FHL15_002184</name>
</gene>
<name>A0A553I9K8_9PEZI</name>
<dbReference type="OrthoDB" id="5333491at2759"/>
<organism evidence="2 3">
    <name type="scientific">Xylaria flabelliformis</name>
    <dbReference type="NCBI Taxonomy" id="2512241"/>
    <lineage>
        <taxon>Eukaryota</taxon>
        <taxon>Fungi</taxon>
        <taxon>Dikarya</taxon>
        <taxon>Ascomycota</taxon>
        <taxon>Pezizomycotina</taxon>
        <taxon>Sordariomycetes</taxon>
        <taxon>Xylariomycetidae</taxon>
        <taxon>Xylariales</taxon>
        <taxon>Xylariaceae</taxon>
        <taxon>Xylaria</taxon>
    </lineage>
</organism>
<reference evidence="3" key="1">
    <citation type="submission" date="2019-06" db="EMBL/GenBank/DDBJ databases">
        <title>Draft genome sequence of the griseofulvin-producing fungus Xylaria cubensis strain G536.</title>
        <authorList>
            <person name="Mead M.E."/>
            <person name="Raja H.A."/>
            <person name="Steenwyk J.L."/>
            <person name="Knowles S.L."/>
            <person name="Oberlies N.H."/>
            <person name="Rokas A."/>
        </authorList>
    </citation>
    <scope>NUCLEOTIDE SEQUENCE [LARGE SCALE GENOMIC DNA]</scope>
    <source>
        <strain evidence="3">G536</strain>
    </source>
</reference>
<dbReference type="STRING" id="2512241.A0A553I9K8"/>
<accession>A0A553I9K8</accession>
<protein>
    <submittedName>
        <fullName evidence="2">Uncharacterized protein</fullName>
    </submittedName>
</protein>
<dbReference type="EMBL" id="VFLP01000008">
    <property type="protein sequence ID" value="TRX96878.1"/>
    <property type="molecule type" value="Genomic_DNA"/>
</dbReference>
<evidence type="ECO:0000313" key="3">
    <source>
        <dbReference type="Proteomes" id="UP000319160"/>
    </source>
</evidence>
<sequence>MKAKAKAKLRASMRRTNQDRQAHKEILTAPLRRLWNFLGTWNEGASEGIYLRLGTDLPPDVPRKDRPFTFSLLDLTADVESFPALPCIGEFSFGSHSRHWNPRVALVLTSKMPNLERAEWLNEALYDWGRYYSIDKIYRDELVRSIQTMHLPSCLKTFSCQLKVPYYDNNHTQPLPRFIKDGAYDPVSCAIRQLTRLCTDISLEGPFHPSLFDPAGFEPAVEEQPCWQHTTELNVKVLPCSPDGSWLLRPQVSQSHLPQGLTDCTQLPPGYADTEEGREEAEDYYDDHENIVMPPKIYEYSALALVPDDEKLNAMIVAFARCCARMPALKIADVRFEDNGRHFPYQIYFIAAFYRVPFWDTDMANSADSCRIYLHFNDWRPTDATVAELKNVGVEKYGQPSTIGYLDWGYYFE</sequence>
<dbReference type="AlphaFoldDB" id="A0A553I9K8"/>
<feature type="compositionally biased region" description="Basic residues" evidence="1">
    <location>
        <begin position="1"/>
        <end position="13"/>
    </location>
</feature>